<reference evidence="1" key="1">
    <citation type="journal article" date="2015" name="Nature">
        <title>Complex archaea that bridge the gap between prokaryotes and eukaryotes.</title>
        <authorList>
            <person name="Spang A."/>
            <person name="Saw J.H."/>
            <person name="Jorgensen S.L."/>
            <person name="Zaremba-Niedzwiedzka K."/>
            <person name="Martijn J."/>
            <person name="Lind A.E."/>
            <person name="van Eijk R."/>
            <person name="Schleper C."/>
            <person name="Guy L."/>
            <person name="Ettema T.J."/>
        </authorList>
    </citation>
    <scope>NUCLEOTIDE SEQUENCE</scope>
</reference>
<protein>
    <submittedName>
        <fullName evidence="1">Uncharacterized protein</fullName>
    </submittedName>
</protein>
<sequence length="120" mass="13455">MKRIFTLAMTLMMIGSLAWVENSEPIDKNPTAYRINIGNYKLLVVTPLDANRTVLLGVKKPLQKEPDSYLAEGVMGLTISRIAKMAGEPASNKKIDKYVKEMVKARALALKEEVTEEESW</sequence>
<name>A0A0F9SY07_9ZZZZ</name>
<accession>A0A0F9SY07</accession>
<dbReference type="EMBL" id="LAZR01002126">
    <property type="protein sequence ID" value="KKN34133.1"/>
    <property type="molecule type" value="Genomic_DNA"/>
</dbReference>
<organism evidence="1">
    <name type="scientific">marine sediment metagenome</name>
    <dbReference type="NCBI Taxonomy" id="412755"/>
    <lineage>
        <taxon>unclassified sequences</taxon>
        <taxon>metagenomes</taxon>
        <taxon>ecological metagenomes</taxon>
    </lineage>
</organism>
<evidence type="ECO:0000313" key="1">
    <source>
        <dbReference type="EMBL" id="KKN34133.1"/>
    </source>
</evidence>
<proteinExistence type="predicted"/>
<gene>
    <name evidence="1" type="ORF">LCGC14_0796800</name>
</gene>
<comment type="caution">
    <text evidence="1">The sequence shown here is derived from an EMBL/GenBank/DDBJ whole genome shotgun (WGS) entry which is preliminary data.</text>
</comment>
<dbReference type="AlphaFoldDB" id="A0A0F9SY07"/>